<accession>A0A1M6H603</accession>
<dbReference type="InterPro" id="IPR033469">
    <property type="entry name" value="CYTH-like_dom_sf"/>
</dbReference>
<organism evidence="1 2">
    <name type="scientific">Tessaracoccus bendigoensis DSM 12906</name>
    <dbReference type="NCBI Taxonomy" id="1123357"/>
    <lineage>
        <taxon>Bacteria</taxon>
        <taxon>Bacillati</taxon>
        <taxon>Actinomycetota</taxon>
        <taxon>Actinomycetes</taxon>
        <taxon>Propionibacteriales</taxon>
        <taxon>Propionibacteriaceae</taxon>
        <taxon>Tessaracoccus</taxon>
    </lineage>
</organism>
<dbReference type="RefSeq" id="WP_073187500.1">
    <property type="nucleotide sequence ID" value="NZ_FQZG01000030.1"/>
</dbReference>
<proteinExistence type="predicted"/>
<keyword evidence="2" id="KW-1185">Reference proteome</keyword>
<reference evidence="1 2" key="1">
    <citation type="submission" date="2016-11" db="EMBL/GenBank/DDBJ databases">
        <authorList>
            <person name="Jaros S."/>
            <person name="Januszkiewicz K."/>
            <person name="Wedrychowicz H."/>
        </authorList>
    </citation>
    <scope>NUCLEOTIDE SEQUENCE [LARGE SCALE GENOMIC DNA]</scope>
    <source>
        <strain evidence="1 2">DSM 12906</strain>
    </source>
</reference>
<name>A0A1M6H603_9ACTN</name>
<dbReference type="STRING" id="1123357.SAMN02745244_01893"/>
<dbReference type="AlphaFoldDB" id="A0A1M6H603"/>
<protein>
    <recommendedName>
        <fullName evidence="3">CHAD domain-containing protein</fullName>
    </recommendedName>
</protein>
<gene>
    <name evidence="1" type="ORF">SAMN02745244_01893</name>
</gene>
<evidence type="ECO:0000313" key="2">
    <source>
        <dbReference type="Proteomes" id="UP000184512"/>
    </source>
</evidence>
<evidence type="ECO:0000313" key="1">
    <source>
        <dbReference type="EMBL" id="SHJ17648.1"/>
    </source>
</evidence>
<dbReference type="SUPFAM" id="SSF55154">
    <property type="entry name" value="CYTH-like phosphatases"/>
    <property type="match status" value="1"/>
</dbReference>
<dbReference type="Proteomes" id="UP000184512">
    <property type="component" value="Unassembled WGS sequence"/>
</dbReference>
<evidence type="ECO:0008006" key="3">
    <source>
        <dbReference type="Google" id="ProtNLM"/>
    </source>
</evidence>
<dbReference type="OrthoDB" id="3726668at2"/>
<dbReference type="EMBL" id="FQZG01000030">
    <property type="protein sequence ID" value="SHJ17648.1"/>
    <property type="molecule type" value="Genomic_DNA"/>
</dbReference>
<sequence length="463" mass="51146">MGKKKRKRSGVLRLEMPYSCEPPQLTSDAVGLPRVMRRPAVSLTVEATILDVADGRLLRDGVILAHRITGGVGEWFLSAPRWSPALPEERTEPLGAKADFPDAFAQLLRPLIRRGVLGPIAGLHVERDGWALRDAAGEVAADVKDEKVTIRRSGIITARYREITITPTGTLTGQQREFLLSSALAVNATVVDRFPTLQQRLGAPATGLTNFPLPEPLRMDFTLEEFATEVFAHHLQRIVLADLRRRGGDPEELRELNESLWSFARDLRGLAPVLEPRWRTSLEQRLAELPFATSSDVEAPVLDVLDALVGTVRAPQLGDLSRRPAVQVLFERAEQATLILADRCRALEVTSPDDRWFAALRAAEQLDVAAGVASPLFPGVMSKLTDQLGDLLVDLRATTEGALDADPDLDGLSSAQAYQLGVDIERRRFGVRENRVAFIERWPDRVRAARKGLAKAEKKRERG</sequence>